<dbReference type="Proteomes" id="UP001238179">
    <property type="component" value="Chromosome"/>
</dbReference>
<accession>A0AA48GJI8</accession>
<dbReference type="EMBL" id="AP027080">
    <property type="protein sequence ID" value="BDU72309.1"/>
    <property type="molecule type" value="Genomic_DNA"/>
</dbReference>
<organism evidence="1 2">
    <name type="scientific">Mesoterricola silvestris</name>
    <dbReference type="NCBI Taxonomy" id="2927979"/>
    <lineage>
        <taxon>Bacteria</taxon>
        <taxon>Pseudomonadati</taxon>
        <taxon>Acidobacteriota</taxon>
        <taxon>Holophagae</taxon>
        <taxon>Holophagales</taxon>
        <taxon>Holophagaceae</taxon>
        <taxon>Mesoterricola</taxon>
    </lineage>
</organism>
<name>A0AA48GJI8_9BACT</name>
<sequence length="201" mass="21502">MDILTLELFDVTVSEALREVNRVLEDHPGLPLRIVIGGDDMLLHNVQRFLERSGRTATPFREGSGWRVETASRDAPAPALARAPEPAVRVIPAPAPAAPRPLLLTRAALGDGNGGVGRRLLLGVLRELDPQVPWVALALEATGLLEDPEALALLTALQARGTPVRVSRGSLLFPDGPGGAFEVIEDSQWQRLAGKGELTIL</sequence>
<evidence type="ECO:0000313" key="2">
    <source>
        <dbReference type="Proteomes" id="UP001238179"/>
    </source>
</evidence>
<reference evidence="2" key="1">
    <citation type="journal article" date="2023" name="Int. J. Syst. Evol. Microbiol.">
        <title>Mesoterricola silvestris gen. nov., sp. nov., Mesoterricola sediminis sp. nov., Geothrix oryzae sp. nov., Geothrix edaphica sp. nov., Geothrix rubra sp. nov., and Geothrix limicola sp. nov., six novel members of Acidobacteriota isolated from soils.</title>
        <authorList>
            <person name="Itoh H."/>
            <person name="Sugisawa Y."/>
            <person name="Mise K."/>
            <person name="Xu Z."/>
            <person name="Kuniyasu M."/>
            <person name="Ushijima N."/>
            <person name="Kawano K."/>
            <person name="Kobayashi E."/>
            <person name="Shiratori Y."/>
            <person name="Masuda Y."/>
            <person name="Senoo K."/>
        </authorList>
    </citation>
    <scope>NUCLEOTIDE SEQUENCE [LARGE SCALE GENOMIC DNA]</scope>
    <source>
        <strain evidence="2">W79</strain>
    </source>
</reference>
<dbReference type="RefSeq" id="WP_316415223.1">
    <property type="nucleotide sequence ID" value="NZ_AP027080.1"/>
</dbReference>
<dbReference type="AlphaFoldDB" id="A0AA48GJI8"/>
<evidence type="ECO:0000313" key="1">
    <source>
        <dbReference type="EMBL" id="BDU72309.1"/>
    </source>
</evidence>
<protein>
    <submittedName>
        <fullName evidence="1">Uncharacterized protein</fullName>
    </submittedName>
</protein>
<gene>
    <name evidence="1" type="ORF">METEAL_14830</name>
</gene>
<proteinExistence type="predicted"/>
<dbReference type="KEGG" id="msil:METEAL_14830"/>
<keyword evidence="2" id="KW-1185">Reference proteome</keyword>